<proteinExistence type="predicted"/>
<organism evidence="3 4">
    <name type="scientific">Frankia umida</name>
    <dbReference type="NCBI Taxonomy" id="573489"/>
    <lineage>
        <taxon>Bacteria</taxon>
        <taxon>Bacillati</taxon>
        <taxon>Actinomycetota</taxon>
        <taxon>Actinomycetes</taxon>
        <taxon>Frankiales</taxon>
        <taxon>Frankiaceae</taxon>
        <taxon>Frankia</taxon>
    </lineage>
</organism>
<evidence type="ECO:0000313" key="4">
    <source>
        <dbReference type="Proteomes" id="UP001201873"/>
    </source>
</evidence>
<dbReference type="InterPro" id="IPR019051">
    <property type="entry name" value="Trp_biosyn_TM_oprn/chp"/>
</dbReference>
<reference evidence="3 4" key="1">
    <citation type="submission" date="2022-04" db="EMBL/GenBank/DDBJ databases">
        <title>Genome diversity in the genus Frankia.</title>
        <authorList>
            <person name="Carlos-Shanley C."/>
            <person name="Hahn D."/>
        </authorList>
    </citation>
    <scope>NUCLEOTIDE SEQUENCE [LARGE SCALE GENOMIC DNA]</scope>
    <source>
        <strain evidence="3 4">Ag45/Mut15</strain>
    </source>
</reference>
<feature type="transmembrane region" description="Helical" evidence="2">
    <location>
        <begin position="171"/>
        <end position="192"/>
    </location>
</feature>
<protein>
    <submittedName>
        <fullName evidence="3">Trp biosynthesis-associated membrane protein</fullName>
    </submittedName>
</protein>
<dbReference type="RefSeq" id="WP_248823761.1">
    <property type="nucleotide sequence ID" value="NZ_JALKFT010000004.1"/>
</dbReference>
<keyword evidence="2" id="KW-0472">Membrane</keyword>
<gene>
    <name evidence="3" type="ORF">MXD59_05875</name>
</gene>
<feature type="transmembrane region" description="Helical" evidence="2">
    <location>
        <begin position="91"/>
        <end position="113"/>
    </location>
</feature>
<keyword evidence="2" id="KW-1133">Transmembrane helix</keyword>
<dbReference type="Proteomes" id="UP001201873">
    <property type="component" value="Unassembled WGS sequence"/>
</dbReference>
<dbReference type="EMBL" id="JALKFT010000004">
    <property type="protein sequence ID" value="MCK9875312.1"/>
    <property type="molecule type" value="Genomic_DNA"/>
</dbReference>
<feature type="region of interest" description="Disordered" evidence="1">
    <location>
        <begin position="1"/>
        <end position="33"/>
    </location>
</feature>
<dbReference type="Pfam" id="PF09534">
    <property type="entry name" value="Trp_oprn_chp"/>
    <property type="match status" value="1"/>
</dbReference>
<feature type="transmembrane region" description="Helical" evidence="2">
    <location>
        <begin position="42"/>
        <end position="65"/>
    </location>
</feature>
<keyword evidence="2" id="KW-0812">Transmembrane</keyword>
<evidence type="ECO:0000256" key="2">
    <source>
        <dbReference type="SAM" id="Phobius"/>
    </source>
</evidence>
<evidence type="ECO:0000256" key="1">
    <source>
        <dbReference type="SAM" id="MobiDB-lite"/>
    </source>
</evidence>
<comment type="caution">
    <text evidence="3">The sequence shown here is derived from an EMBL/GenBank/DDBJ whole genome shotgun (WGS) entry which is preliminary data.</text>
</comment>
<keyword evidence="4" id="KW-1185">Reference proteome</keyword>
<name>A0ABT0JUT1_9ACTN</name>
<sequence length="225" mass="22328">MTSAQGPAPADGALSADPPPSGPGSSPATAEAARAGRRERGLAVLGCLLGAGLVLVCGAATWVSARVGAPHAESDGVAVAAPLATHWTGSALAPAATALALVGLAAAVAIVAARGIGRTIVGLLAVVAGIGVVYAALRVGLDPTPVLRRTDSVRQLSIGGSAEITGLHRSVAPWLAVFGGLLLTVAGALAAVRGRRWPAMSGRYQTRDARPVDAWDAIERGHDPT</sequence>
<accession>A0ABT0JUT1</accession>
<feature type="compositionally biased region" description="Low complexity" evidence="1">
    <location>
        <begin position="23"/>
        <end position="33"/>
    </location>
</feature>
<evidence type="ECO:0000313" key="3">
    <source>
        <dbReference type="EMBL" id="MCK9875312.1"/>
    </source>
</evidence>
<feature type="transmembrane region" description="Helical" evidence="2">
    <location>
        <begin position="120"/>
        <end position="137"/>
    </location>
</feature>